<keyword evidence="3" id="KW-0804">Transcription</keyword>
<dbReference type="SUPFAM" id="SSF75516">
    <property type="entry name" value="Pheromone-binding domain of LuxR-like quorum-sensing transcription factors"/>
    <property type="match status" value="1"/>
</dbReference>
<dbReference type="PRINTS" id="PR00038">
    <property type="entry name" value="HTHLUXR"/>
</dbReference>
<sequence length="248" mass="27675">MAKTAQSVLRHDIVEIFEATALMDSAMSIKEIIRQLRARIQNYGYVACLITNLPNPSTGALDEHILVNGWPADWYNHYMTAKHYRHDPCAALCRTAMAPFLWSDVSRGRTDANARRVMDEAAEFGLRQGICIPIQCPSGENAAVTLAGSELDLTPSARCTVHALARHAYSAAHRLVGGLRKHKQRLSKRECEILQWVAAGKTAWEVSRILCISACTVNTHLRNVRQKLDTANIVQAIVEAVRRHEIQL</sequence>
<dbReference type="PROSITE" id="PS00622">
    <property type="entry name" value="HTH_LUXR_1"/>
    <property type="match status" value="1"/>
</dbReference>
<comment type="caution">
    <text evidence="5">The sequence shown here is derived from an EMBL/GenBank/DDBJ whole genome shotgun (WGS) entry which is preliminary data.</text>
</comment>
<evidence type="ECO:0000256" key="2">
    <source>
        <dbReference type="ARBA" id="ARBA00023125"/>
    </source>
</evidence>
<feature type="domain" description="HTH luxR-type" evidence="4">
    <location>
        <begin position="179"/>
        <end position="244"/>
    </location>
</feature>
<reference evidence="5 6" key="1">
    <citation type="submission" date="2018-05" db="EMBL/GenBank/DDBJ databases">
        <title>Genomic Encyclopedia of Type Strains, Phase IV (KMG-IV): sequencing the most valuable type-strain genomes for metagenomic binning, comparative biology and taxonomic classification.</title>
        <authorList>
            <person name="Goeker M."/>
        </authorList>
    </citation>
    <scope>NUCLEOTIDE SEQUENCE [LARGE SCALE GENOMIC DNA]</scope>
    <source>
        <strain evidence="5 6">DSM 2626</strain>
    </source>
</reference>
<evidence type="ECO:0000256" key="3">
    <source>
        <dbReference type="ARBA" id="ARBA00023163"/>
    </source>
</evidence>
<dbReference type="SMART" id="SM00421">
    <property type="entry name" value="HTH_LUXR"/>
    <property type="match status" value="1"/>
</dbReference>
<dbReference type="RefSeq" id="WP_109671113.1">
    <property type="nucleotide sequence ID" value="NZ_QGGH01000013.1"/>
</dbReference>
<dbReference type="AlphaFoldDB" id="A0A8E2W7N8"/>
<dbReference type="PROSITE" id="PS50043">
    <property type="entry name" value="HTH_LUXR_2"/>
    <property type="match status" value="1"/>
</dbReference>
<dbReference type="InterPro" id="IPR036693">
    <property type="entry name" value="TF_LuxR_autoind-bd_dom_sf"/>
</dbReference>
<dbReference type="Gene3D" id="1.10.10.10">
    <property type="entry name" value="Winged helix-like DNA-binding domain superfamily/Winged helix DNA-binding domain"/>
    <property type="match status" value="1"/>
</dbReference>
<dbReference type="CDD" id="cd06170">
    <property type="entry name" value="LuxR_C_like"/>
    <property type="match status" value="1"/>
</dbReference>
<keyword evidence="2" id="KW-0238">DNA-binding</keyword>
<dbReference type="GeneID" id="61055233"/>
<dbReference type="GO" id="GO:0006355">
    <property type="term" value="P:regulation of DNA-templated transcription"/>
    <property type="evidence" value="ECO:0007669"/>
    <property type="project" value="InterPro"/>
</dbReference>
<dbReference type="Proteomes" id="UP000245631">
    <property type="component" value="Unassembled WGS sequence"/>
</dbReference>
<dbReference type="InterPro" id="IPR000792">
    <property type="entry name" value="Tscrpt_reg_LuxR_C"/>
</dbReference>
<name>A0A8E2W7N8_RHILI</name>
<accession>A0A8E2W7N8</accession>
<dbReference type="InterPro" id="IPR016032">
    <property type="entry name" value="Sig_transdc_resp-reg_C-effctor"/>
</dbReference>
<dbReference type="PANTHER" id="PTHR44688:SF25">
    <property type="entry name" value="HTH LUXR-TYPE DOMAIN-CONTAINING PROTEIN"/>
    <property type="match status" value="1"/>
</dbReference>
<dbReference type="InterPro" id="IPR005143">
    <property type="entry name" value="TF_LuxR_autoind-bd_dom"/>
</dbReference>
<dbReference type="PANTHER" id="PTHR44688">
    <property type="entry name" value="DNA-BINDING TRANSCRIPTIONAL ACTIVATOR DEVR_DOSR"/>
    <property type="match status" value="1"/>
</dbReference>
<dbReference type="Pfam" id="PF03472">
    <property type="entry name" value="Autoind_bind"/>
    <property type="match status" value="1"/>
</dbReference>
<organism evidence="5 6">
    <name type="scientific">Rhizobium loti</name>
    <name type="common">Mesorhizobium loti</name>
    <dbReference type="NCBI Taxonomy" id="381"/>
    <lineage>
        <taxon>Bacteria</taxon>
        <taxon>Pseudomonadati</taxon>
        <taxon>Pseudomonadota</taxon>
        <taxon>Alphaproteobacteria</taxon>
        <taxon>Hyphomicrobiales</taxon>
        <taxon>Phyllobacteriaceae</taxon>
        <taxon>Mesorhizobium</taxon>
    </lineage>
</organism>
<dbReference type="InterPro" id="IPR036388">
    <property type="entry name" value="WH-like_DNA-bd_sf"/>
</dbReference>
<dbReference type="SUPFAM" id="SSF46894">
    <property type="entry name" value="C-terminal effector domain of the bipartite response regulators"/>
    <property type="match status" value="1"/>
</dbReference>
<dbReference type="Pfam" id="PF00196">
    <property type="entry name" value="GerE"/>
    <property type="match status" value="1"/>
</dbReference>
<evidence type="ECO:0000256" key="1">
    <source>
        <dbReference type="ARBA" id="ARBA00023015"/>
    </source>
</evidence>
<keyword evidence="1" id="KW-0805">Transcription regulation</keyword>
<dbReference type="EMBL" id="QGGH01000013">
    <property type="protein sequence ID" value="PWJ88032.1"/>
    <property type="molecule type" value="Genomic_DNA"/>
</dbReference>
<gene>
    <name evidence="5" type="ORF">C8D77_113121</name>
</gene>
<evidence type="ECO:0000313" key="6">
    <source>
        <dbReference type="Proteomes" id="UP000245631"/>
    </source>
</evidence>
<proteinExistence type="predicted"/>
<evidence type="ECO:0000313" key="5">
    <source>
        <dbReference type="EMBL" id="PWJ88032.1"/>
    </source>
</evidence>
<dbReference type="Gene3D" id="3.30.450.80">
    <property type="entry name" value="Transcription factor LuxR-like, autoinducer-binding domain"/>
    <property type="match status" value="1"/>
</dbReference>
<protein>
    <submittedName>
        <fullName evidence="5">LuxR family quorum sensing-dependent transcriptional regulator</fullName>
    </submittedName>
</protein>
<evidence type="ECO:0000259" key="4">
    <source>
        <dbReference type="PROSITE" id="PS50043"/>
    </source>
</evidence>
<dbReference type="GO" id="GO:0003677">
    <property type="term" value="F:DNA binding"/>
    <property type="evidence" value="ECO:0007669"/>
    <property type="project" value="UniProtKB-KW"/>
</dbReference>